<dbReference type="Proteomes" id="UP000801492">
    <property type="component" value="Unassembled WGS sequence"/>
</dbReference>
<keyword evidence="3" id="KW-1185">Reference proteome</keyword>
<protein>
    <recommendedName>
        <fullName evidence="1">DDE-1 domain-containing protein</fullName>
    </recommendedName>
</protein>
<dbReference type="InterPro" id="IPR004875">
    <property type="entry name" value="DDE_SF_endonuclease_dom"/>
</dbReference>
<gene>
    <name evidence="2" type="ORF">ILUMI_23957</name>
</gene>
<dbReference type="Pfam" id="PF03184">
    <property type="entry name" value="DDE_1"/>
    <property type="match status" value="1"/>
</dbReference>
<organism evidence="2 3">
    <name type="scientific">Ignelater luminosus</name>
    <name type="common">Cucubano</name>
    <name type="synonym">Pyrophorus luminosus</name>
    <dbReference type="NCBI Taxonomy" id="2038154"/>
    <lineage>
        <taxon>Eukaryota</taxon>
        <taxon>Metazoa</taxon>
        <taxon>Ecdysozoa</taxon>
        <taxon>Arthropoda</taxon>
        <taxon>Hexapoda</taxon>
        <taxon>Insecta</taxon>
        <taxon>Pterygota</taxon>
        <taxon>Neoptera</taxon>
        <taxon>Endopterygota</taxon>
        <taxon>Coleoptera</taxon>
        <taxon>Polyphaga</taxon>
        <taxon>Elateriformia</taxon>
        <taxon>Elateroidea</taxon>
        <taxon>Elateridae</taxon>
        <taxon>Agrypninae</taxon>
        <taxon>Pyrophorini</taxon>
        <taxon>Ignelater</taxon>
    </lineage>
</organism>
<feature type="domain" description="DDE-1" evidence="1">
    <location>
        <begin position="95"/>
        <end position="193"/>
    </location>
</feature>
<comment type="caution">
    <text evidence="2">The sequence shown here is derived from an EMBL/GenBank/DDBJ whole genome shotgun (WGS) entry which is preliminary data.</text>
</comment>
<evidence type="ECO:0000313" key="3">
    <source>
        <dbReference type="Proteomes" id="UP000801492"/>
    </source>
</evidence>
<feature type="non-terminal residue" evidence="2">
    <location>
        <position position="1"/>
    </location>
</feature>
<evidence type="ECO:0000313" key="2">
    <source>
        <dbReference type="EMBL" id="KAF2882215.1"/>
    </source>
</evidence>
<name>A0A8K0C750_IGNLU</name>
<evidence type="ECO:0000259" key="1">
    <source>
        <dbReference type="Pfam" id="PF03184"/>
    </source>
</evidence>
<dbReference type="AlphaFoldDB" id="A0A8K0C750"/>
<dbReference type="EMBL" id="VTPC01090641">
    <property type="protein sequence ID" value="KAF2882215.1"/>
    <property type="molecule type" value="Genomic_DNA"/>
</dbReference>
<proteinExistence type="predicted"/>
<accession>A0A8K0C750</accession>
<reference evidence="2" key="1">
    <citation type="submission" date="2019-08" db="EMBL/GenBank/DDBJ databases">
        <title>The genome of the North American firefly Photinus pyralis.</title>
        <authorList>
            <consortium name="Photinus pyralis genome working group"/>
            <person name="Fallon T.R."/>
            <person name="Sander Lower S.E."/>
            <person name="Weng J.-K."/>
        </authorList>
    </citation>
    <scope>NUCLEOTIDE SEQUENCE</scope>
    <source>
        <strain evidence="2">TRF0915ILg1</strain>
        <tissue evidence="2">Whole body</tissue>
    </source>
</reference>
<sequence length="411" mass="46148">FLAFSKNAEMVGRDFTRSFMRRQNRLSLRTPRKTSIARTMGLNRTKLGQYFNNLELSYANINLLLAGTETQTVPNKLPKHIALTEEKEVAKSISAEQGQTNGPKGCDVGVTDKGYMTVPTFIKRLAHCKKSVKPSQGRLILLILDSHASHTNLEVINYAKSCHIHMLSLPPHSSQKTQPSGSIFSKPFKTFYDWTACNKGPANVKDAVEEICQNEQNPQEGAITEETKDTIPAEEGMDMNFTPGPSSLSGKTSHTAPCVIVPFPKLKRTVERSEAKCRPKKKWSKTLFQCAKSELGKKKLSRNGNFDSSESDCGSLLLIHNTSAKLSLISSEDEDLAASEEVKVDDFAFVEVYGVAKGNSFRRYMVKILFTDKERYSVRFSKRTPKTLKFSETEEQAYINWRYNEIVNSSF</sequence>
<dbReference type="GO" id="GO:0003676">
    <property type="term" value="F:nucleic acid binding"/>
    <property type="evidence" value="ECO:0007669"/>
    <property type="project" value="InterPro"/>
</dbReference>
<dbReference type="OrthoDB" id="6777587at2759"/>